<evidence type="ECO:0000259" key="5">
    <source>
        <dbReference type="Pfam" id="PF00725"/>
    </source>
</evidence>
<evidence type="ECO:0000256" key="4">
    <source>
        <dbReference type="PIRSR" id="PIRSR000105-2"/>
    </source>
</evidence>
<sequence length="293" mass="31556">MSAEIKTIGVIGAGQMGNGIAHVAAVAGYDVKLIDVSADALDAAVATITKNLVRQVKKEKITQADQDKALGHIETSTEMSALSSADLVIEAATENEEVKKAIFQQVCAEVSDECLLASNTSSISITRLAASTDRPERFIGMHFMNPVPVMKLVELIRGIATDESTYETIKTMTARLGKTSVSAEDFPAFIVNRILLPMINEAVYTLYEGVGSVNSIDTAMRLGANHPMGPLQLADFIGLDTCLAIMNVLHEGLADTKYRPCPLLVKYVEAGWLGRKTGRGFYDYSGDEPVPTR</sequence>
<feature type="binding site" evidence="4">
    <location>
        <position position="121"/>
    </location>
    <ligand>
        <name>NAD(+)</name>
        <dbReference type="ChEBI" id="CHEBI:57540"/>
    </ligand>
</feature>
<dbReference type="FunFam" id="3.40.50.720:FF:000009">
    <property type="entry name" value="Fatty oxidation complex, alpha subunit"/>
    <property type="match status" value="1"/>
</dbReference>
<gene>
    <name evidence="7" type="primary">hbdA</name>
    <name evidence="7" type="ORF">MTBPR1_20347</name>
</gene>
<dbReference type="InterPro" id="IPR022694">
    <property type="entry name" value="3-OHacyl-CoA_DH"/>
</dbReference>
<evidence type="ECO:0000256" key="1">
    <source>
        <dbReference type="ARBA" id="ARBA00009463"/>
    </source>
</evidence>
<dbReference type="RefSeq" id="WP_069188581.1">
    <property type="nucleotide sequence ID" value="NZ_FLYE01000012.1"/>
</dbReference>
<dbReference type="STRING" id="1867952.MTBPR1_20347"/>
<evidence type="ECO:0000259" key="6">
    <source>
        <dbReference type="Pfam" id="PF02737"/>
    </source>
</evidence>
<dbReference type="FunFam" id="1.10.1040.10:FF:000010">
    <property type="entry name" value="3-hydroxybutyryl-CoA dehydrogenase"/>
    <property type="match status" value="1"/>
</dbReference>
<evidence type="ECO:0000256" key="3">
    <source>
        <dbReference type="PIRSR" id="PIRSR000105-1"/>
    </source>
</evidence>
<dbReference type="NCBIfam" id="NF005715">
    <property type="entry name" value="PRK07530.1"/>
    <property type="match status" value="1"/>
</dbReference>
<dbReference type="GO" id="GO:0070403">
    <property type="term" value="F:NAD+ binding"/>
    <property type="evidence" value="ECO:0007669"/>
    <property type="project" value="InterPro"/>
</dbReference>
<dbReference type="GO" id="GO:0006631">
    <property type="term" value="P:fatty acid metabolic process"/>
    <property type="evidence" value="ECO:0007669"/>
    <property type="project" value="InterPro"/>
</dbReference>
<keyword evidence="8" id="KW-1185">Reference proteome</keyword>
<dbReference type="InterPro" id="IPR006176">
    <property type="entry name" value="3-OHacyl-CoA_DH_NAD-bd"/>
</dbReference>
<protein>
    <submittedName>
        <fullName evidence="7">3-hydroxybutyryl-CoA dehydrogenase</fullName>
        <ecNumber evidence="7">1.1.1.157</ecNumber>
    </submittedName>
</protein>
<dbReference type="EMBL" id="FLYE01000012">
    <property type="protein sequence ID" value="SCA56499.1"/>
    <property type="molecule type" value="Genomic_DNA"/>
</dbReference>
<keyword evidence="4" id="KW-0520">NAD</keyword>
<dbReference type="InterPro" id="IPR008927">
    <property type="entry name" value="6-PGluconate_DH-like_C_sf"/>
</dbReference>
<keyword evidence="2 7" id="KW-0560">Oxidoreductase</keyword>
<dbReference type="NCBIfam" id="NF004474">
    <property type="entry name" value="PRK05808.1"/>
    <property type="match status" value="1"/>
</dbReference>
<feature type="binding site" evidence="4">
    <location>
        <position position="145"/>
    </location>
    <ligand>
        <name>NAD(+)</name>
        <dbReference type="ChEBI" id="CHEBI:57540"/>
    </ligand>
</feature>
<name>A0A1C3RGW2_9PROT</name>
<dbReference type="SUPFAM" id="SSF48179">
    <property type="entry name" value="6-phosphogluconate dehydrogenase C-terminal domain-like"/>
    <property type="match status" value="1"/>
</dbReference>
<feature type="domain" description="3-hydroxyacyl-CoA dehydrogenase NAD binding" evidence="6">
    <location>
        <begin position="7"/>
        <end position="185"/>
    </location>
</feature>
<accession>A0A1C3RGW2</accession>
<dbReference type="Gene3D" id="3.40.50.720">
    <property type="entry name" value="NAD(P)-binding Rossmann-like Domain"/>
    <property type="match status" value="1"/>
</dbReference>
<organism evidence="7 8">
    <name type="scientific">Candidatus Terasakiella magnetica</name>
    <dbReference type="NCBI Taxonomy" id="1867952"/>
    <lineage>
        <taxon>Bacteria</taxon>
        <taxon>Pseudomonadati</taxon>
        <taxon>Pseudomonadota</taxon>
        <taxon>Alphaproteobacteria</taxon>
        <taxon>Rhodospirillales</taxon>
        <taxon>Terasakiellaceae</taxon>
        <taxon>Terasakiella</taxon>
    </lineage>
</organism>
<evidence type="ECO:0000256" key="2">
    <source>
        <dbReference type="ARBA" id="ARBA00023002"/>
    </source>
</evidence>
<dbReference type="Gene3D" id="1.10.1040.10">
    <property type="entry name" value="N-(1-d-carboxylethyl)-l-norvaline Dehydrogenase, domain 2"/>
    <property type="match status" value="1"/>
</dbReference>
<feature type="binding site" evidence="4">
    <location>
        <position position="99"/>
    </location>
    <ligand>
        <name>NAD(+)</name>
        <dbReference type="ChEBI" id="CHEBI:57540"/>
    </ligand>
</feature>
<reference evidence="7 8" key="1">
    <citation type="submission" date="2016-07" db="EMBL/GenBank/DDBJ databases">
        <authorList>
            <person name="Lefevre C.T."/>
        </authorList>
    </citation>
    <scope>NUCLEOTIDE SEQUENCE [LARGE SCALE GENOMIC DNA]</scope>
    <source>
        <strain evidence="7">PR1</strain>
    </source>
</reference>
<dbReference type="InterPro" id="IPR013328">
    <property type="entry name" value="6PGD_dom2"/>
</dbReference>
<dbReference type="GO" id="GO:0008691">
    <property type="term" value="F:3-hydroxybutyryl-CoA dehydrogenase activity"/>
    <property type="evidence" value="ECO:0007669"/>
    <property type="project" value="UniProtKB-EC"/>
</dbReference>
<dbReference type="Pfam" id="PF02737">
    <property type="entry name" value="3HCDH_N"/>
    <property type="match status" value="1"/>
</dbReference>
<feature type="binding site" evidence="4">
    <location>
        <position position="276"/>
    </location>
    <ligand>
        <name>NAD(+)</name>
        <dbReference type="ChEBI" id="CHEBI:57540"/>
    </ligand>
</feature>
<proteinExistence type="inferred from homology"/>
<feature type="binding site" evidence="4">
    <location>
        <begin position="12"/>
        <end position="17"/>
    </location>
    <ligand>
        <name>NAD(+)</name>
        <dbReference type="ChEBI" id="CHEBI:57540"/>
    </ligand>
</feature>
<dbReference type="InterPro" id="IPR006180">
    <property type="entry name" value="3-OHacyl-CoA_DH_CS"/>
</dbReference>
<dbReference type="SUPFAM" id="SSF51735">
    <property type="entry name" value="NAD(P)-binding Rossmann-fold domains"/>
    <property type="match status" value="1"/>
</dbReference>
<dbReference type="OrthoDB" id="9771883at2"/>
<evidence type="ECO:0000313" key="7">
    <source>
        <dbReference type="EMBL" id="SCA56499.1"/>
    </source>
</evidence>
<feature type="binding site" evidence="4">
    <location>
        <position position="94"/>
    </location>
    <ligand>
        <name>NAD(+)</name>
        <dbReference type="ChEBI" id="CHEBI:57540"/>
    </ligand>
</feature>
<dbReference type="Proteomes" id="UP000231658">
    <property type="component" value="Unassembled WGS sequence"/>
</dbReference>
<evidence type="ECO:0000313" key="8">
    <source>
        <dbReference type="Proteomes" id="UP000231658"/>
    </source>
</evidence>
<comment type="similarity">
    <text evidence="1">Belongs to the 3-hydroxyacyl-CoA dehydrogenase family.</text>
</comment>
<dbReference type="PIRSF" id="PIRSF000105">
    <property type="entry name" value="HCDH"/>
    <property type="match status" value="1"/>
</dbReference>
<dbReference type="AlphaFoldDB" id="A0A1C3RGW2"/>
<dbReference type="PANTHER" id="PTHR48075">
    <property type="entry name" value="3-HYDROXYACYL-COA DEHYDROGENASE FAMILY PROTEIN"/>
    <property type="match status" value="1"/>
</dbReference>
<dbReference type="EC" id="1.1.1.157" evidence="7"/>
<dbReference type="InterPro" id="IPR036291">
    <property type="entry name" value="NAD(P)-bd_dom_sf"/>
</dbReference>
<feature type="site" description="Important for catalytic activity" evidence="3">
    <location>
        <position position="142"/>
    </location>
</feature>
<dbReference type="InterPro" id="IPR006108">
    <property type="entry name" value="3HC_DH_C"/>
</dbReference>
<dbReference type="Pfam" id="PF00725">
    <property type="entry name" value="3HCDH"/>
    <property type="match status" value="1"/>
</dbReference>
<feature type="binding site" evidence="4">
    <location>
        <position position="35"/>
    </location>
    <ligand>
        <name>NAD(+)</name>
        <dbReference type="ChEBI" id="CHEBI:57540"/>
    </ligand>
</feature>
<feature type="domain" description="3-hydroxyacyl-CoA dehydrogenase C-terminal" evidence="5">
    <location>
        <begin position="189"/>
        <end position="284"/>
    </location>
</feature>
<dbReference type="PANTHER" id="PTHR48075:SF5">
    <property type="entry name" value="3-HYDROXYBUTYRYL-COA DEHYDROGENASE"/>
    <property type="match status" value="1"/>
</dbReference>
<dbReference type="PROSITE" id="PS00067">
    <property type="entry name" value="3HCDH"/>
    <property type="match status" value="1"/>
</dbReference>